<dbReference type="OrthoDB" id="784881at2"/>
<evidence type="ECO:0000313" key="2">
    <source>
        <dbReference type="EMBL" id="QDT20529.1"/>
    </source>
</evidence>
<name>A0A517PMD8_9PLAN</name>
<accession>A0A517PMD8</accession>
<dbReference type="InterPro" id="IPR025359">
    <property type="entry name" value="SduA_C"/>
</dbReference>
<gene>
    <name evidence="2" type="ORF">HG66A1_23150</name>
</gene>
<dbReference type="AlphaFoldDB" id="A0A517PMD8"/>
<dbReference type="EMBL" id="CP036266">
    <property type="protein sequence ID" value="QDT20529.1"/>
    <property type="molecule type" value="Genomic_DNA"/>
</dbReference>
<sequence length="375" mass="43634">MSLPPESNLDDVKVRIRNSIKNPNLGSIQQAVLKEGPQAFRIATLMEILNPNTEELHHYILKLDSIDRKKDGWFYKPEKSITLNGENPNEIELLFRFLQAHHEGRLSGSTGELRILKSRDYEKLGDLIELVPDLASPDMIELIKLIVPRIRDTNSYREEFVEVFEQSDPQIVEHIAVAAQLVKNQKAFELLTRLVESEDTDEQKYQELLVKNPWMFGSEYSELLDRRKWTRDDNLDFMLRRTTDNYLEIVEIKTPFTDALFRYDKSHDSYYPSSNLSKVLGQVMRYITEVERKRDSILAQDSFDTLKIRARIFIGRDGGSTQLEALRNFNDHLHGIEVLTFDQLIRIADRVLKIFQRESFGENGADELSQDQGPF</sequence>
<keyword evidence="3" id="KW-1185">Reference proteome</keyword>
<evidence type="ECO:0000259" key="1">
    <source>
        <dbReference type="Pfam" id="PF14082"/>
    </source>
</evidence>
<organism evidence="2 3">
    <name type="scientific">Gimesia chilikensis</name>
    <dbReference type="NCBI Taxonomy" id="2605989"/>
    <lineage>
        <taxon>Bacteria</taxon>
        <taxon>Pseudomonadati</taxon>
        <taxon>Planctomycetota</taxon>
        <taxon>Planctomycetia</taxon>
        <taxon>Planctomycetales</taxon>
        <taxon>Planctomycetaceae</taxon>
        <taxon>Gimesia</taxon>
    </lineage>
</organism>
<proteinExistence type="predicted"/>
<reference evidence="2 3" key="1">
    <citation type="submission" date="2019-02" db="EMBL/GenBank/DDBJ databases">
        <title>Deep-cultivation of Planctomycetes and their phenomic and genomic characterization uncovers novel biology.</title>
        <authorList>
            <person name="Wiegand S."/>
            <person name="Jogler M."/>
            <person name="Boedeker C."/>
            <person name="Pinto D."/>
            <person name="Vollmers J."/>
            <person name="Rivas-Marin E."/>
            <person name="Kohn T."/>
            <person name="Peeters S.H."/>
            <person name="Heuer A."/>
            <person name="Rast P."/>
            <person name="Oberbeckmann S."/>
            <person name="Bunk B."/>
            <person name="Jeske O."/>
            <person name="Meyerdierks A."/>
            <person name="Storesund J.E."/>
            <person name="Kallscheuer N."/>
            <person name="Luecker S."/>
            <person name="Lage O.M."/>
            <person name="Pohl T."/>
            <person name="Merkel B.J."/>
            <person name="Hornburger P."/>
            <person name="Mueller R.-W."/>
            <person name="Bruemmer F."/>
            <person name="Labrenz M."/>
            <person name="Spormann A.M."/>
            <person name="Op den Camp H."/>
            <person name="Overmann J."/>
            <person name="Amann R."/>
            <person name="Jetten M.S.M."/>
            <person name="Mascher T."/>
            <person name="Medema M.H."/>
            <person name="Devos D.P."/>
            <person name="Kaster A.-K."/>
            <person name="Ovreas L."/>
            <person name="Rohde M."/>
            <person name="Galperin M.Y."/>
            <person name="Jogler C."/>
        </authorList>
    </citation>
    <scope>NUCLEOTIDE SEQUENCE [LARGE SCALE GENOMIC DNA]</scope>
    <source>
        <strain evidence="2 3">HG66A1</strain>
    </source>
</reference>
<dbReference type="Proteomes" id="UP000320421">
    <property type="component" value="Chromosome"/>
</dbReference>
<evidence type="ECO:0000313" key="3">
    <source>
        <dbReference type="Proteomes" id="UP000320421"/>
    </source>
</evidence>
<feature type="domain" description="Shedu protein SduA C-terminal" evidence="1">
    <location>
        <begin position="200"/>
        <end position="345"/>
    </location>
</feature>
<dbReference type="RefSeq" id="WP_145183476.1">
    <property type="nucleotide sequence ID" value="NZ_CP036266.1"/>
</dbReference>
<dbReference type="Pfam" id="PF14082">
    <property type="entry name" value="SduA_C"/>
    <property type="match status" value="1"/>
</dbReference>
<protein>
    <recommendedName>
        <fullName evidence="1">Shedu protein SduA C-terminal domain-containing protein</fullName>
    </recommendedName>
</protein>